<keyword evidence="4" id="KW-1185">Reference proteome</keyword>
<evidence type="ECO:0000256" key="1">
    <source>
        <dbReference type="SAM" id="MobiDB-lite"/>
    </source>
</evidence>
<dbReference type="PANTHER" id="PTHR20992">
    <property type="entry name" value="AT15442P-RELATED"/>
    <property type="match status" value="1"/>
</dbReference>
<name>A0ABS7PLR2_9SPHN</name>
<evidence type="ECO:0000313" key="3">
    <source>
        <dbReference type="EMBL" id="MBY8822247.1"/>
    </source>
</evidence>
<feature type="transmembrane region" description="Helical" evidence="2">
    <location>
        <begin position="254"/>
        <end position="275"/>
    </location>
</feature>
<organism evidence="3 4">
    <name type="scientific">Sphingomonas colocasiae</name>
    <dbReference type="NCBI Taxonomy" id="1848973"/>
    <lineage>
        <taxon>Bacteria</taxon>
        <taxon>Pseudomonadati</taxon>
        <taxon>Pseudomonadota</taxon>
        <taxon>Alphaproteobacteria</taxon>
        <taxon>Sphingomonadales</taxon>
        <taxon>Sphingomonadaceae</taxon>
        <taxon>Sphingomonas</taxon>
    </lineage>
</organism>
<proteinExistence type="predicted"/>
<feature type="transmembrane region" description="Helical" evidence="2">
    <location>
        <begin position="108"/>
        <end position="125"/>
    </location>
</feature>
<dbReference type="InterPro" id="IPR005240">
    <property type="entry name" value="DUF389"/>
</dbReference>
<feature type="compositionally biased region" description="Basic and acidic residues" evidence="1">
    <location>
        <begin position="32"/>
        <end position="43"/>
    </location>
</feature>
<feature type="compositionally biased region" description="Polar residues" evidence="1">
    <location>
        <begin position="52"/>
        <end position="61"/>
    </location>
</feature>
<gene>
    <name evidence="3" type="ORF">K7G82_08095</name>
</gene>
<accession>A0ABS7PLR2</accession>
<sequence>MGISSPNGCHRPQHRSGTLSPNGVSFPPRKLPVPDRAPKRHDSGPGAKGGQALTQESATGETRWSAVRASVAAFRAQIDKTGLFPDLKGEAGRALRKSVREDGQLTKSYMLMCGLSAGIAALGLLQSSTAVVIGAMLISPLMGPIASMGFGFASLDGRQIRDSVKVIAMGAAIGILTGILLTWLSPIRNATPEIIARTEPTLLDLAVAVLSGIAGAYATVQQKGATAIGVAIATALMPPLATVGYGLGVANMSFAFGAFLLFLTNLAAIAFSFALIARLSGAARPIAKVEITPRYVLAGLAAFAVLAIPLGVTLYRVTAEAKAQTTVRRLLAQELKLKPVNIAQLQVRWPLRGSPSVDAVIVAPRYANDAEDRLMRALEAEWGERPSLNLQQVVAADLQAQTRAIVDAAVETSAAGIVRDVPPLTAIREAIGLPTQALWTNRAERTVQIVPFAAEGWGFGDYREIEKAAAQAGGGWSVRVIPPVQPRITVPVALKDGAPQPGAALDDAVWAIERWGVQGLNVAGFAGANASDADRETAAALSRYAVETLAKAGIKANATPPAPTQRPRTAASGVEFEVVRQPKRAAAAVVAAE</sequence>
<evidence type="ECO:0000256" key="2">
    <source>
        <dbReference type="SAM" id="Phobius"/>
    </source>
</evidence>
<evidence type="ECO:0000313" key="4">
    <source>
        <dbReference type="Proteomes" id="UP000706039"/>
    </source>
</evidence>
<feature type="transmembrane region" description="Helical" evidence="2">
    <location>
        <begin position="227"/>
        <end position="248"/>
    </location>
</feature>
<dbReference type="Pfam" id="PF04087">
    <property type="entry name" value="DUF389"/>
    <property type="match status" value="1"/>
</dbReference>
<feature type="transmembrane region" description="Helical" evidence="2">
    <location>
        <begin position="131"/>
        <end position="152"/>
    </location>
</feature>
<feature type="transmembrane region" description="Helical" evidence="2">
    <location>
        <begin position="164"/>
        <end position="183"/>
    </location>
</feature>
<reference evidence="3 4" key="1">
    <citation type="submission" date="2021-08" db="EMBL/GenBank/DDBJ databases">
        <authorList>
            <person name="Tuo L."/>
        </authorList>
    </citation>
    <scope>NUCLEOTIDE SEQUENCE [LARGE SCALE GENOMIC DNA]</scope>
    <source>
        <strain evidence="3 4">JCM 31229</strain>
    </source>
</reference>
<feature type="region of interest" description="Disordered" evidence="1">
    <location>
        <begin position="1"/>
        <end position="61"/>
    </location>
</feature>
<keyword evidence="2" id="KW-0812">Transmembrane</keyword>
<keyword evidence="2" id="KW-1133">Transmembrane helix</keyword>
<dbReference type="Proteomes" id="UP000706039">
    <property type="component" value="Unassembled WGS sequence"/>
</dbReference>
<comment type="caution">
    <text evidence="3">The sequence shown here is derived from an EMBL/GenBank/DDBJ whole genome shotgun (WGS) entry which is preliminary data.</text>
</comment>
<dbReference type="PANTHER" id="PTHR20992:SF9">
    <property type="entry name" value="AT15442P-RELATED"/>
    <property type="match status" value="1"/>
</dbReference>
<feature type="transmembrane region" description="Helical" evidence="2">
    <location>
        <begin position="203"/>
        <end position="220"/>
    </location>
</feature>
<keyword evidence="2" id="KW-0472">Membrane</keyword>
<dbReference type="EMBL" id="JAINVV010000004">
    <property type="protein sequence ID" value="MBY8822247.1"/>
    <property type="molecule type" value="Genomic_DNA"/>
</dbReference>
<feature type="transmembrane region" description="Helical" evidence="2">
    <location>
        <begin position="295"/>
        <end position="315"/>
    </location>
</feature>
<protein>
    <submittedName>
        <fullName evidence="3">DUF389 domain-containing protein</fullName>
    </submittedName>
</protein>